<protein>
    <submittedName>
        <fullName evidence="2">Uncharacterized protein</fullName>
    </submittedName>
</protein>
<dbReference type="AlphaFoldDB" id="A0A0F9MEU7"/>
<gene>
    <name evidence="2" type="ORF">LCGC14_1082790</name>
</gene>
<evidence type="ECO:0000313" key="2">
    <source>
        <dbReference type="EMBL" id="KKN05885.1"/>
    </source>
</evidence>
<sequence length="42" mass="4990">MNWNDVLTLVIAADTLLNPKVALVAWLLWRWWSGRRKEKMHG</sequence>
<keyword evidence="1" id="KW-1133">Transmembrane helix</keyword>
<reference evidence="2" key="1">
    <citation type="journal article" date="2015" name="Nature">
        <title>Complex archaea that bridge the gap between prokaryotes and eukaryotes.</title>
        <authorList>
            <person name="Spang A."/>
            <person name="Saw J.H."/>
            <person name="Jorgensen S.L."/>
            <person name="Zaremba-Niedzwiedzka K."/>
            <person name="Martijn J."/>
            <person name="Lind A.E."/>
            <person name="van Eijk R."/>
            <person name="Schleper C."/>
            <person name="Guy L."/>
            <person name="Ettema T.J."/>
        </authorList>
    </citation>
    <scope>NUCLEOTIDE SEQUENCE</scope>
</reference>
<organism evidence="2">
    <name type="scientific">marine sediment metagenome</name>
    <dbReference type="NCBI Taxonomy" id="412755"/>
    <lineage>
        <taxon>unclassified sequences</taxon>
        <taxon>metagenomes</taxon>
        <taxon>ecological metagenomes</taxon>
    </lineage>
</organism>
<evidence type="ECO:0000256" key="1">
    <source>
        <dbReference type="SAM" id="Phobius"/>
    </source>
</evidence>
<name>A0A0F9MEU7_9ZZZZ</name>
<proteinExistence type="predicted"/>
<keyword evidence="1" id="KW-0472">Membrane</keyword>
<keyword evidence="1" id="KW-0812">Transmembrane</keyword>
<dbReference type="EMBL" id="LAZR01004751">
    <property type="protein sequence ID" value="KKN05885.1"/>
    <property type="molecule type" value="Genomic_DNA"/>
</dbReference>
<feature type="transmembrane region" description="Helical" evidence="1">
    <location>
        <begin position="6"/>
        <end position="29"/>
    </location>
</feature>
<accession>A0A0F9MEU7</accession>
<comment type="caution">
    <text evidence="2">The sequence shown here is derived from an EMBL/GenBank/DDBJ whole genome shotgun (WGS) entry which is preliminary data.</text>
</comment>